<feature type="transmembrane region" description="Helical" evidence="5">
    <location>
        <begin position="82"/>
        <end position="103"/>
    </location>
</feature>
<dbReference type="EMBL" id="JAJPDE010000066">
    <property type="protein sequence ID" value="MCD7130923.1"/>
    <property type="molecule type" value="Genomic_DNA"/>
</dbReference>
<evidence type="ECO:0000313" key="6">
    <source>
        <dbReference type="EMBL" id="MBB1095769.1"/>
    </source>
</evidence>
<sequence length="113" mass="12638">MNDNNLTDRIVNALSYLSILFLPVIFPLIVWIIAKNSDRPTIAKNACYAFWSQIFPLLYVIGAILVFSVFSLNLANFHGGALFGILLTFALLLALLLFIYNIAMAVKMLIGRE</sequence>
<dbReference type="EMBL" id="JACIVE010000055">
    <property type="protein sequence ID" value="MBB1095769.1"/>
    <property type="molecule type" value="Genomic_DNA"/>
</dbReference>
<dbReference type="Proteomes" id="UP001199710">
    <property type="component" value="Unassembled WGS sequence"/>
</dbReference>
<comment type="caution">
    <text evidence="6">The sequence shown here is derived from an EMBL/GenBank/DDBJ whole genome shotgun (WGS) entry which is preliminary data.</text>
</comment>
<evidence type="ECO:0000256" key="2">
    <source>
        <dbReference type="ARBA" id="ARBA00022692"/>
    </source>
</evidence>
<accession>A0A7W3UHW2</accession>
<evidence type="ECO:0000256" key="5">
    <source>
        <dbReference type="SAM" id="Phobius"/>
    </source>
</evidence>
<keyword evidence="9" id="KW-1185">Reference proteome</keyword>
<feature type="transmembrane region" description="Helical" evidence="5">
    <location>
        <begin position="46"/>
        <end position="70"/>
    </location>
</feature>
<keyword evidence="4 5" id="KW-0472">Membrane</keyword>
<evidence type="ECO:0000313" key="8">
    <source>
        <dbReference type="Proteomes" id="UP000534578"/>
    </source>
</evidence>
<reference evidence="6 8" key="1">
    <citation type="submission" date="2020-07" db="EMBL/GenBank/DDBJ databases">
        <title>Description of Limosilactobacillus balticus sp. nov., Limosilactobacillus agrestis sp. nov., Limosilactobacillus albertensis sp. nov., Limosilactobacillus rudii sp. nov., Limosilactobacillus fastidiosus sp. nov., five novel Limosilactobacillus species isolated from the vertebrate gastrointestinal tract, and proposal of 6 subspecies of Limosilactobacillus reuteri adapted to the gastrointestinal tract of specific vertebrate hosts.</title>
        <authorList>
            <person name="Li F."/>
            <person name="Cheng C."/>
            <person name="Zheng J."/>
            <person name="Quevedo R.M."/>
            <person name="Li J."/>
            <person name="Roos S."/>
            <person name="Gaenzle M.G."/>
            <person name="Walter J."/>
        </authorList>
    </citation>
    <scope>NUCLEOTIDE SEQUENCE [LARGE SCALE GENOMIC DNA]</scope>
    <source>
        <strain evidence="6 8">BG-MG3-A</strain>
    </source>
</reference>
<gene>
    <name evidence="6" type="ORF">H5R92_06165</name>
    <name evidence="7" type="ORF">LTY36_06950</name>
</gene>
<evidence type="ECO:0000256" key="4">
    <source>
        <dbReference type="ARBA" id="ARBA00023136"/>
    </source>
</evidence>
<dbReference type="AlphaFoldDB" id="A0A7W3UHW2"/>
<evidence type="ECO:0000313" key="7">
    <source>
        <dbReference type="EMBL" id="MCD7130923.1"/>
    </source>
</evidence>
<name>A0A7W3UHW2_9LACO</name>
<keyword evidence="2 5" id="KW-0812">Transmembrane</keyword>
<protein>
    <submittedName>
        <fullName evidence="6">DUF4870 domain-containing protein</fullName>
    </submittedName>
</protein>
<proteinExistence type="predicted"/>
<dbReference type="InterPro" id="IPR019109">
    <property type="entry name" value="MamF_MmsF"/>
</dbReference>
<feature type="transmembrane region" description="Helical" evidence="5">
    <location>
        <begin position="13"/>
        <end position="34"/>
    </location>
</feature>
<organism evidence="6 8">
    <name type="scientific">Limosilactobacillus agrestis</name>
    <dbReference type="NCBI Taxonomy" id="2759748"/>
    <lineage>
        <taxon>Bacteria</taxon>
        <taxon>Bacillati</taxon>
        <taxon>Bacillota</taxon>
        <taxon>Bacilli</taxon>
        <taxon>Lactobacillales</taxon>
        <taxon>Lactobacillaceae</taxon>
        <taxon>Limosilactobacillus</taxon>
    </lineage>
</organism>
<evidence type="ECO:0000313" key="9">
    <source>
        <dbReference type="Proteomes" id="UP001199710"/>
    </source>
</evidence>
<evidence type="ECO:0000256" key="3">
    <source>
        <dbReference type="ARBA" id="ARBA00022989"/>
    </source>
</evidence>
<comment type="subcellular location">
    <subcellularLocation>
        <location evidence="1">Membrane</location>
        <topology evidence="1">Multi-pass membrane protein</topology>
    </subcellularLocation>
</comment>
<dbReference type="RefSeq" id="WP_182578640.1">
    <property type="nucleotide sequence ID" value="NZ_JACIVE010000055.1"/>
</dbReference>
<evidence type="ECO:0000256" key="1">
    <source>
        <dbReference type="ARBA" id="ARBA00004141"/>
    </source>
</evidence>
<reference evidence="7 9" key="2">
    <citation type="submission" date="2021-12" db="EMBL/GenBank/DDBJ databases">
        <title>A phylogenomic analysis of Limosilactobacillus reuteri reveals ancient and stable evolutionary relationships with rodents and birds and zoonotic transmission to humans.</title>
        <authorList>
            <person name="Li F."/>
            <person name="Li X."/>
            <person name="Cheng C."/>
            <person name="Tollenaar S."/>
            <person name="Zhang J.S."/>
            <person name="Simpson D."/>
            <person name="Tasseva G."/>
            <person name="Perez-Munoz M.E."/>
            <person name="Frese S."/>
            <person name="Gaenzle M.G."/>
            <person name="Walter J."/>
            <person name="Zheng J."/>
        </authorList>
    </citation>
    <scope>NUCLEOTIDE SEQUENCE [LARGE SCALE GENOMIC DNA]</scope>
    <source>
        <strain evidence="7 9">BG-MG3-B</strain>
    </source>
</reference>
<dbReference type="Proteomes" id="UP000534578">
    <property type="component" value="Unassembled WGS sequence"/>
</dbReference>
<dbReference type="Pfam" id="PF09685">
    <property type="entry name" value="MamF_MmsF"/>
    <property type="match status" value="1"/>
</dbReference>
<keyword evidence="3 5" id="KW-1133">Transmembrane helix</keyword>